<accession>A0ABP8WQW4</accession>
<feature type="transmembrane region" description="Helical" evidence="2">
    <location>
        <begin position="179"/>
        <end position="199"/>
    </location>
</feature>
<dbReference type="EMBL" id="BAABIC010000011">
    <property type="protein sequence ID" value="GAA4694016.1"/>
    <property type="molecule type" value="Genomic_DNA"/>
</dbReference>
<protein>
    <recommendedName>
        <fullName evidence="5">Transporter (Transmembrane protein)</fullName>
    </recommendedName>
</protein>
<keyword evidence="2" id="KW-1133">Transmembrane helix</keyword>
<keyword evidence="2" id="KW-0472">Membrane</keyword>
<feature type="transmembrane region" description="Helical" evidence="2">
    <location>
        <begin position="18"/>
        <end position="39"/>
    </location>
</feature>
<dbReference type="InterPro" id="IPR008910">
    <property type="entry name" value="MSC_TM_helix"/>
</dbReference>
<evidence type="ECO:0000256" key="2">
    <source>
        <dbReference type="SAM" id="Phobius"/>
    </source>
</evidence>
<organism evidence="3 4">
    <name type="scientific">Pseudonocardia yuanmonensis</name>
    <dbReference type="NCBI Taxonomy" id="1095914"/>
    <lineage>
        <taxon>Bacteria</taxon>
        <taxon>Bacillati</taxon>
        <taxon>Actinomycetota</taxon>
        <taxon>Actinomycetes</taxon>
        <taxon>Pseudonocardiales</taxon>
        <taxon>Pseudonocardiaceae</taxon>
        <taxon>Pseudonocardia</taxon>
    </lineage>
</organism>
<gene>
    <name evidence="3" type="ORF">GCM10023215_34500</name>
</gene>
<dbReference type="PANTHER" id="PTHR30221:SF1">
    <property type="entry name" value="SMALL-CONDUCTANCE MECHANOSENSITIVE CHANNEL"/>
    <property type="match status" value="1"/>
</dbReference>
<evidence type="ECO:0000313" key="4">
    <source>
        <dbReference type="Proteomes" id="UP001500325"/>
    </source>
</evidence>
<feature type="region of interest" description="Disordered" evidence="1">
    <location>
        <begin position="220"/>
        <end position="259"/>
    </location>
</feature>
<proteinExistence type="predicted"/>
<evidence type="ECO:0000256" key="1">
    <source>
        <dbReference type="SAM" id="MobiDB-lite"/>
    </source>
</evidence>
<dbReference type="Gene3D" id="1.10.287.1260">
    <property type="match status" value="2"/>
</dbReference>
<feature type="transmembrane region" description="Helical" evidence="2">
    <location>
        <begin position="117"/>
        <end position="138"/>
    </location>
</feature>
<keyword evidence="2" id="KW-0812">Transmembrane</keyword>
<dbReference type="RefSeq" id="WP_345381578.1">
    <property type="nucleotide sequence ID" value="NZ_BAABIC010000011.1"/>
</dbReference>
<keyword evidence="4" id="KW-1185">Reference proteome</keyword>
<name>A0ABP8WQW4_9PSEU</name>
<dbReference type="InterPro" id="IPR045275">
    <property type="entry name" value="MscS_archaea/bacteria_type"/>
</dbReference>
<reference evidence="4" key="1">
    <citation type="journal article" date="2019" name="Int. J. Syst. Evol. Microbiol.">
        <title>The Global Catalogue of Microorganisms (GCM) 10K type strain sequencing project: providing services to taxonomists for standard genome sequencing and annotation.</title>
        <authorList>
            <consortium name="The Broad Institute Genomics Platform"/>
            <consortium name="The Broad Institute Genome Sequencing Center for Infectious Disease"/>
            <person name="Wu L."/>
            <person name="Ma J."/>
        </authorList>
    </citation>
    <scope>NUCLEOTIDE SEQUENCE [LARGE SCALE GENOMIC DNA]</scope>
    <source>
        <strain evidence="4">JCM 18055</strain>
    </source>
</reference>
<dbReference type="Proteomes" id="UP001500325">
    <property type="component" value="Unassembled WGS sequence"/>
</dbReference>
<dbReference type="Pfam" id="PF05552">
    <property type="entry name" value="MS_channel_1st_1"/>
    <property type="match status" value="2"/>
</dbReference>
<feature type="transmembrane region" description="Helical" evidence="2">
    <location>
        <begin position="81"/>
        <end position="111"/>
    </location>
</feature>
<feature type="transmembrane region" description="Helical" evidence="2">
    <location>
        <begin position="150"/>
        <end position="173"/>
    </location>
</feature>
<evidence type="ECO:0008006" key="5">
    <source>
        <dbReference type="Google" id="ProtNLM"/>
    </source>
</evidence>
<dbReference type="PANTHER" id="PTHR30221">
    <property type="entry name" value="SMALL-CONDUCTANCE MECHANOSENSITIVE CHANNEL"/>
    <property type="match status" value="1"/>
</dbReference>
<sequence>MFDALQSLQSGFTAFVNYLPQLLGAIVVLVVGYLIAKILNKLITKGLQKARLDERLTANSGGRYVEKVSPGGSPARLVGGVVFWVIMLFVISAAIATLNIPALTLFFGLVLSYLPRVIAALLIFIVAAAVAGAVGGLAHRTMGDTPTGRIVRTGAPTLVMAIAVFMILTQLGIAPVIVTATYIALIGGLALAAALAFGLGGRDAAKNLIDSGYRKAQQQSDTVRSDLETARARGEADAARARQYADQQTTEPGARQYQG</sequence>
<comment type="caution">
    <text evidence="3">The sequence shown here is derived from an EMBL/GenBank/DDBJ whole genome shotgun (WGS) entry which is preliminary data.</text>
</comment>
<feature type="compositionally biased region" description="Basic and acidic residues" evidence="1">
    <location>
        <begin position="223"/>
        <end position="240"/>
    </location>
</feature>
<evidence type="ECO:0000313" key="3">
    <source>
        <dbReference type="EMBL" id="GAA4694016.1"/>
    </source>
</evidence>